<dbReference type="STRING" id="717773.Thicy_1210"/>
<protein>
    <submittedName>
        <fullName evidence="1">Uncharacterized protein</fullName>
    </submittedName>
</protein>
<name>F6D8X7_THICA</name>
<dbReference type="HOGENOM" id="CLU_3367917_0_0_6"/>
<evidence type="ECO:0000313" key="2">
    <source>
        <dbReference type="Proteomes" id="UP000009232"/>
    </source>
</evidence>
<accession>F6D8X7</accession>
<keyword evidence="2" id="KW-1185">Reference proteome</keyword>
<proteinExistence type="predicted"/>
<dbReference type="KEGG" id="tcy:Thicy_1210"/>
<dbReference type="Proteomes" id="UP000009232">
    <property type="component" value="Chromosome"/>
</dbReference>
<organism evidence="1 2">
    <name type="scientific">Thiomicrospira cyclica (strain DSM 14477 / JCM 11371 / ALM1)</name>
    <name type="common">Thioalkalimicrobium cyclicum</name>
    <dbReference type="NCBI Taxonomy" id="717773"/>
    <lineage>
        <taxon>Bacteria</taxon>
        <taxon>Pseudomonadati</taxon>
        <taxon>Pseudomonadota</taxon>
        <taxon>Gammaproteobacteria</taxon>
        <taxon>Thiotrichales</taxon>
        <taxon>Piscirickettsiaceae</taxon>
        <taxon>Thiomicrospira</taxon>
    </lineage>
</organism>
<sequence>MQDVQYAKYPKNFWGINKEIDFKTLENSRFSNLYS</sequence>
<dbReference type="EMBL" id="CP002776">
    <property type="protein sequence ID" value="AEG31977.1"/>
    <property type="molecule type" value="Genomic_DNA"/>
</dbReference>
<gene>
    <name evidence="1" type="ordered locus">Thicy_1210</name>
</gene>
<reference evidence="1 2" key="1">
    <citation type="submission" date="2011-05" db="EMBL/GenBank/DDBJ databases">
        <title>Complete sequence of Thioalkalimicrobium cyclicum ALM1.</title>
        <authorList>
            <consortium name="US DOE Joint Genome Institute"/>
            <person name="Lucas S."/>
            <person name="Han J."/>
            <person name="Lapidus A."/>
            <person name="Cheng J.-F."/>
            <person name="Goodwin L."/>
            <person name="Pitluck S."/>
            <person name="Peters L."/>
            <person name="Mikhailova N."/>
            <person name="Davenport K."/>
            <person name="Han C."/>
            <person name="Tapia R."/>
            <person name="Land M."/>
            <person name="Hauser L."/>
            <person name="Kyrpides N."/>
            <person name="Ivanova N."/>
            <person name="Pagani I."/>
            <person name="Kappler U."/>
            <person name="Woyke T."/>
        </authorList>
    </citation>
    <scope>NUCLEOTIDE SEQUENCE [LARGE SCALE GENOMIC DNA]</scope>
    <source>
        <strain evidence="2">DSM 14477 / JCM 11371 / ALM1</strain>
    </source>
</reference>
<dbReference type="AlphaFoldDB" id="F6D8X7"/>
<evidence type="ECO:0000313" key="1">
    <source>
        <dbReference type="EMBL" id="AEG31977.1"/>
    </source>
</evidence>